<keyword evidence="1" id="KW-0812">Transmembrane</keyword>
<feature type="transmembrane region" description="Helical" evidence="1">
    <location>
        <begin position="360"/>
        <end position="384"/>
    </location>
</feature>
<keyword evidence="1" id="KW-0472">Membrane</keyword>
<feature type="transmembrane region" description="Helical" evidence="1">
    <location>
        <begin position="270"/>
        <end position="294"/>
    </location>
</feature>
<organism evidence="2 3">
    <name type="scientific">Meinhardsimonia xiamenensis</name>
    <dbReference type="NCBI Taxonomy" id="990712"/>
    <lineage>
        <taxon>Bacteria</taxon>
        <taxon>Pseudomonadati</taxon>
        <taxon>Pseudomonadota</taxon>
        <taxon>Alphaproteobacteria</taxon>
        <taxon>Rhodobacterales</taxon>
        <taxon>Paracoccaceae</taxon>
        <taxon>Meinhardsimonia</taxon>
    </lineage>
</organism>
<dbReference type="Proteomes" id="UP000199328">
    <property type="component" value="Unassembled WGS sequence"/>
</dbReference>
<feature type="transmembrane region" description="Helical" evidence="1">
    <location>
        <begin position="240"/>
        <end position="258"/>
    </location>
</feature>
<feature type="transmembrane region" description="Helical" evidence="1">
    <location>
        <begin position="330"/>
        <end position="348"/>
    </location>
</feature>
<dbReference type="Pfam" id="PF05940">
    <property type="entry name" value="NnrS"/>
    <property type="match status" value="1"/>
</dbReference>
<name>A0A1G9DBM9_9RHOB</name>
<proteinExistence type="predicted"/>
<evidence type="ECO:0000313" key="3">
    <source>
        <dbReference type="Proteomes" id="UP000199328"/>
    </source>
</evidence>
<dbReference type="OrthoDB" id="9770040at2"/>
<dbReference type="AlphaFoldDB" id="A0A1G9DBM9"/>
<dbReference type="RefSeq" id="WP_092500174.1">
    <property type="nucleotide sequence ID" value="NZ_FNFV01000003.1"/>
</dbReference>
<feature type="transmembrane region" description="Helical" evidence="1">
    <location>
        <begin position="170"/>
        <end position="192"/>
    </location>
</feature>
<dbReference type="EMBL" id="FNFV01000003">
    <property type="protein sequence ID" value="SDK61204.1"/>
    <property type="molecule type" value="Genomic_DNA"/>
</dbReference>
<feature type="transmembrane region" description="Helical" evidence="1">
    <location>
        <begin position="144"/>
        <end position="164"/>
    </location>
</feature>
<keyword evidence="1" id="KW-1133">Transmembrane helix</keyword>
<keyword evidence="3" id="KW-1185">Reference proteome</keyword>
<feature type="transmembrane region" description="Helical" evidence="1">
    <location>
        <begin position="213"/>
        <end position="234"/>
    </location>
</feature>
<protein>
    <submittedName>
        <fullName evidence="2">Uncharacterized protein involved in response to NO</fullName>
    </submittedName>
</protein>
<dbReference type="STRING" id="990712.SAMN05216257_103423"/>
<reference evidence="3" key="1">
    <citation type="submission" date="2016-10" db="EMBL/GenBank/DDBJ databases">
        <authorList>
            <person name="Varghese N."/>
            <person name="Submissions S."/>
        </authorList>
    </citation>
    <scope>NUCLEOTIDE SEQUENCE [LARGE SCALE GENOMIC DNA]</scope>
    <source>
        <strain evidence="3">CGMCC 1.10789</strain>
    </source>
</reference>
<dbReference type="InterPro" id="IPR010266">
    <property type="entry name" value="NnrS"/>
</dbReference>
<evidence type="ECO:0000313" key="2">
    <source>
        <dbReference type="EMBL" id="SDK61204.1"/>
    </source>
</evidence>
<feature type="transmembrane region" description="Helical" evidence="1">
    <location>
        <begin position="300"/>
        <end position="318"/>
    </location>
</feature>
<feature type="transmembrane region" description="Helical" evidence="1">
    <location>
        <begin position="53"/>
        <end position="77"/>
    </location>
</feature>
<feature type="transmembrane region" description="Helical" evidence="1">
    <location>
        <begin position="12"/>
        <end position="33"/>
    </location>
</feature>
<gene>
    <name evidence="2" type="ORF">SAMN05216257_103423</name>
</gene>
<accession>A0A1G9DBM9</accession>
<feature type="transmembrane region" description="Helical" evidence="1">
    <location>
        <begin position="89"/>
        <end position="108"/>
    </location>
</feature>
<sequence>MTVARRLLSEGFRAFFFAALAFAVVSMLAWLLWLAAPVLGETAPFLPFGEEPVLWHAHEMVFGYGSAALGGFLLTAVPSWTGTPAARMGFIGFAAALWLGGRLAVWLAPLLPPPAVALAALAFLPVVMARVADQLRRRPKPQNVAFLFFLVLAWLADLRVQIAWMQGEDAHAGLLAGLLTLGAMIAVIGGRVTPAFTRNAMKRAGEAEARWPVSLRAADLAAIFATTAAALLTLLGSEGALTAGLLCLAGLAQLLRLMRWRLGFALGQPILWSLHLGMAALGLGLLALGLSGFGLMPEGAAVHVLGIGAVGGMTLAVMSRAILGHTGRGLVAPGPVALAYALLPLAALTRAGAEWAGAGLYLALLVGAALLWVAAFAATLAALWPAISGPRADAGAAPPPQGIRP</sequence>
<evidence type="ECO:0000256" key="1">
    <source>
        <dbReference type="SAM" id="Phobius"/>
    </source>
</evidence>
<feature type="transmembrane region" description="Helical" evidence="1">
    <location>
        <begin position="114"/>
        <end position="132"/>
    </location>
</feature>